<accession>A0A653CX48</accession>
<dbReference type="Proteomes" id="UP000410492">
    <property type="component" value="Unassembled WGS sequence"/>
</dbReference>
<gene>
    <name evidence="1" type="ORF">CALMAC_LOCUS12180</name>
</gene>
<organism evidence="1 2">
    <name type="scientific">Callosobruchus maculatus</name>
    <name type="common">Southern cowpea weevil</name>
    <name type="synonym">Pulse bruchid</name>
    <dbReference type="NCBI Taxonomy" id="64391"/>
    <lineage>
        <taxon>Eukaryota</taxon>
        <taxon>Metazoa</taxon>
        <taxon>Ecdysozoa</taxon>
        <taxon>Arthropoda</taxon>
        <taxon>Hexapoda</taxon>
        <taxon>Insecta</taxon>
        <taxon>Pterygota</taxon>
        <taxon>Neoptera</taxon>
        <taxon>Endopterygota</taxon>
        <taxon>Coleoptera</taxon>
        <taxon>Polyphaga</taxon>
        <taxon>Cucujiformia</taxon>
        <taxon>Chrysomeloidea</taxon>
        <taxon>Chrysomelidae</taxon>
        <taxon>Bruchinae</taxon>
        <taxon>Bruchini</taxon>
        <taxon>Callosobruchus</taxon>
    </lineage>
</organism>
<sequence>MLGLFFGHISSLFRHLYAQGSANDSSSLEKVSMVQCLTLCVIKLPTNNAFFCNITTVKRKSLTILQT</sequence>
<evidence type="ECO:0000313" key="2">
    <source>
        <dbReference type="Proteomes" id="UP000410492"/>
    </source>
</evidence>
<keyword evidence="2" id="KW-1185">Reference proteome</keyword>
<evidence type="ECO:0000313" key="1">
    <source>
        <dbReference type="EMBL" id="VEN51857.1"/>
    </source>
</evidence>
<name>A0A653CX48_CALMS</name>
<dbReference type="EMBL" id="CAACVG010009039">
    <property type="protein sequence ID" value="VEN51857.1"/>
    <property type="molecule type" value="Genomic_DNA"/>
</dbReference>
<reference evidence="1 2" key="1">
    <citation type="submission" date="2019-01" db="EMBL/GenBank/DDBJ databases">
        <authorList>
            <person name="Sayadi A."/>
        </authorList>
    </citation>
    <scope>NUCLEOTIDE SEQUENCE [LARGE SCALE GENOMIC DNA]</scope>
</reference>
<protein>
    <submittedName>
        <fullName evidence="1">Uncharacterized protein</fullName>
    </submittedName>
</protein>
<dbReference type="AlphaFoldDB" id="A0A653CX48"/>
<proteinExistence type="predicted"/>